<accession>A0AAD7HVJ0</accession>
<protein>
    <submittedName>
        <fullName evidence="1">Uncharacterized protein</fullName>
    </submittedName>
</protein>
<reference evidence="1" key="1">
    <citation type="submission" date="2023-03" db="EMBL/GenBank/DDBJ databases">
        <title>Massive genome expansion in bonnet fungi (Mycena s.s.) driven by repeated elements and novel gene families across ecological guilds.</title>
        <authorList>
            <consortium name="Lawrence Berkeley National Laboratory"/>
            <person name="Harder C.B."/>
            <person name="Miyauchi S."/>
            <person name="Viragh M."/>
            <person name="Kuo A."/>
            <person name="Thoen E."/>
            <person name="Andreopoulos B."/>
            <person name="Lu D."/>
            <person name="Skrede I."/>
            <person name="Drula E."/>
            <person name="Henrissat B."/>
            <person name="Morin E."/>
            <person name="Kohler A."/>
            <person name="Barry K."/>
            <person name="LaButti K."/>
            <person name="Morin E."/>
            <person name="Salamov A."/>
            <person name="Lipzen A."/>
            <person name="Mereny Z."/>
            <person name="Hegedus B."/>
            <person name="Baldrian P."/>
            <person name="Stursova M."/>
            <person name="Weitz H."/>
            <person name="Taylor A."/>
            <person name="Grigoriev I.V."/>
            <person name="Nagy L.G."/>
            <person name="Martin F."/>
            <person name="Kauserud H."/>
        </authorList>
    </citation>
    <scope>NUCLEOTIDE SEQUENCE</scope>
    <source>
        <strain evidence="1">CBHHK182m</strain>
    </source>
</reference>
<comment type="caution">
    <text evidence="1">The sequence shown here is derived from an EMBL/GenBank/DDBJ whole genome shotgun (WGS) entry which is preliminary data.</text>
</comment>
<gene>
    <name evidence="1" type="ORF">B0H16DRAFT_1470059</name>
</gene>
<dbReference type="AlphaFoldDB" id="A0AAD7HVJ0"/>
<keyword evidence="2" id="KW-1185">Reference proteome</keyword>
<name>A0AAD7HVJ0_9AGAR</name>
<sequence>MTPRDPHDITTQAGKRKLSTNFYRAAPRPTTQVSKRCYRPYTGLSMEAGLLIDRPVDLSLKWRIKVFTQKGYSSAHLLPSRKLRSGITFLGKKYDKRFQTQIDQPVYRQACFHRQAGFEPRGVRGNFILFMASKTELHQDSTGKK</sequence>
<evidence type="ECO:0000313" key="1">
    <source>
        <dbReference type="EMBL" id="KAJ7729298.1"/>
    </source>
</evidence>
<dbReference type="Proteomes" id="UP001215598">
    <property type="component" value="Unassembled WGS sequence"/>
</dbReference>
<organism evidence="1 2">
    <name type="scientific">Mycena metata</name>
    <dbReference type="NCBI Taxonomy" id="1033252"/>
    <lineage>
        <taxon>Eukaryota</taxon>
        <taxon>Fungi</taxon>
        <taxon>Dikarya</taxon>
        <taxon>Basidiomycota</taxon>
        <taxon>Agaricomycotina</taxon>
        <taxon>Agaricomycetes</taxon>
        <taxon>Agaricomycetidae</taxon>
        <taxon>Agaricales</taxon>
        <taxon>Marasmiineae</taxon>
        <taxon>Mycenaceae</taxon>
        <taxon>Mycena</taxon>
    </lineage>
</organism>
<evidence type="ECO:0000313" key="2">
    <source>
        <dbReference type="Proteomes" id="UP001215598"/>
    </source>
</evidence>
<proteinExistence type="predicted"/>
<dbReference type="EMBL" id="JARKIB010000166">
    <property type="protein sequence ID" value="KAJ7729298.1"/>
    <property type="molecule type" value="Genomic_DNA"/>
</dbReference>